<gene>
    <name evidence="6" type="ORF">QO002_005763</name>
</gene>
<dbReference type="EMBL" id="JAUSVF010000003">
    <property type="protein sequence ID" value="MDQ0323557.1"/>
    <property type="molecule type" value="Genomic_DNA"/>
</dbReference>
<dbReference type="Proteomes" id="UP001230207">
    <property type="component" value="Unassembled WGS sequence"/>
</dbReference>
<name>A0ABU0C3B0_9HYPH</name>
<feature type="domain" description="HTH lysR-type" evidence="5">
    <location>
        <begin position="2"/>
        <end position="59"/>
    </location>
</feature>
<dbReference type="GO" id="GO:0003677">
    <property type="term" value="F:DNA binding"/>
    <property type="evidence" value="ECO:0007669"/>
    <property type="project" value="UniProtKB-KW"/>
</dbReference>
<organism evidence="6 7">
    <name type="scientific">Pararhizobium capsulatum DSM 1112</name>
    <dbReference type="NCBI Taxonomy" id="1121113"/>
    <lineage>
        <taxon>Bacteria</taxon>
        <taxon>Pseudomonadati</taxon>
        <taxon>Pseudomonadota</taxon>
        <taxon>Alphaproteobacteria</taxon>
        <taxon>Hyphomicrobiales</taxon>
        <taxon>Rhizobiaceae</taxon>
        <taxon>Rhizobium/Agrobacterium group</taxon>
        <taxon>Pararhizobium</taxon>
    </lineage>
</organism>
<dbReference type="RefSeq" id="WP_307236153.1">
    <property type="nucleotide sequence ID" value="NZ_JAUSVF010000003.1"/>
</dbReference>
<evidence type="ECO:0000256" key="3">
    <source>
        <dbReference type="ARBA" id="ARBA00023125"/>
    </source>
</evidence>
<comment type="similarity">
    <text evidence="1">Belongs to the LysR transcriptional regulatory family.</text>
</comment>
<dbReference type="PANTHER" id="PTHR30126:SF40">
    <property type="entry name" value="HTH-TYPE TRANSCRIPTIONAL REGULATOR GLTR"/>
    <property type="match status" value="1"/>
</dbReference>
<evidence type="ECO:0000256" key="1">
    <source>
        <dbReference type="ARBA" id="ARBA00009437"/>
    </source>
</evidence>
<keyword evidence="2" id="KW-0805">Transcription regulation</keyword>
<evidence type="ECO:0000313" key="7">
    <source>
        <dbReference type="Proteomes" id="UP001230207"/>
    </source>
</evidence>
<reference evidence="6 7" key="1">
    <citation type="submission" date="2023-07" db="EMBL/GenBank/DDBJ databases">
        <title>Genomic Encyclopedia of Type Strains, Phase IV (KMG-IV): sequencing the most valuable type-strain genomes for metagenomic binning, comparative biology and taxonomic classification.</title>
        <authorList>
            <person name="Goeker M."/>
        </authorList>
    </citation>
    <scope>NUCLEOTIDE SEQUENCE [LARGE SCALE GENOMIC DNA]</scope>
    <source>
        <strain evidence="6 7">DSM 1112</strain>
    </source>
</reference>
<dbReference type="InterPro" id="IPR036388">
    <property type="entry name" value="WH-like_DNA-bd_sf"/>
</dbReference>
<proteinExistence type="inferred from homology"/>
<keyword evidence="7" id="KW-1185">Reference proteome</keyword>
<keyword evidence="4" id="KW-0804">Transcription</keyword>
<accession>A0ABU0C3B0</accession>
<evidence type="ECO:0000256" key="4">
    <source>
        <dbReference type="ARBA" id="ARBA00023163"/>
    </source>
</evidence>
<dbReference type="Pfam" id="PF00126">
    <property type="entry name" value="HTH_1"/>
    <property type="match status" value="1"/>
</dbReference>
<keyword evidence="3 6" id="KW-0238">DNA-binding</keyword>
<dbReference type="PANTHER" id="PTHR30126">
    <property type="entry name" value="HTH-TYPE TRANSCRIPTIONAL REGULATOR"/>
    <property type="match status" value="1"/>
</dbReference>
<dbReference type="SUPFAM" id="SSF46785">
    <property type="entry name" value="Winged helix' DNA-binding domain"/>
    <property type="match status" value="1"/>
</dbReference>
<dbReference type="InterPro" id="IPR000847">
    <property type="entry name" value="LysR_HTH_N"/>
</dbReference>
<comment type="caution">
    <text evidence="6">The sequence shown here is derived from an EMBL/GenBank/DDBJ whole genome shotgun (WGS) entry which is preliminary data.</text>
</comment>
<evidence type="ECO:0000313" key="6">
    <source>
        <dbReference type="EMBL" id="MDQ0323557.1"/>
    </source>
</evidence>
<evidence type="ECO:0000259" key="5">
    <source>
        <dbReference type="PROSITE" id="PS50931"/>
    </source>
</evidence>
<dbReference type="Gene3D" id="1.10.10.10">
    <property type="entry name" value="Winged helix-like DNA-binding domain superfamily/Winged helix DNA-binding domain"/>
    <property type="match status" value="1"/>
</dbReference>
<evidence type="ECO:0000256" key="2">
    <source>
        <dbReference type="ARBA" id="ARBA00023015"/>
    </source>
</evidence>
<sequence>MITLSQIDTFCTVVERGSFTQAAKLRGVTPGAISNHIHGLETRLQPPLFKRDGGAVKITPAGKTFAKHATEIMRHIAQIEMRIDALKQ</sequence>
<dbReference type="PROSITE" id="PS50931">
    <property type="entry name" value="HTH_LYSR"/>
    <property type="match status" value="1"/>
</dbReference>
<dbReference type="InterPro" id="IPR036390">
    <property type="entry name" value="WH_DNA-bd_sf"/>
</dbReference>
<protein>
    <submittedName>
        <fullName evidence="6">DNA-binding transcriptional LysR family regulator</fullName>
    </submittedName>
</protein>